<evidence type="ECO:0000256" key="1">
    <source>
        <dbReference type="ARBA" id="ARBA00022448"/>
    </source>
</evidence>
<dbReference type="AlphaFoldDB" id="A0A1A7QB92"/>
<evidence type="ECO:0000256" key="4">
    <source>
        <dbReference type="ARBA" id="ARBA00022597"/>
    </source>
</evidence>
<dbReference type="PROSITE" id="PS50893">
    <property type="entry name" value="ABC_TRANSPORTER_2"/>
    <property type="match status" value="1"/>
</dbReference>
<dbReference type="Gene3D" id="2.40.50.140">
    <property type="entry name" value="Nucleic acid-binding proteins"/>
    <property type="match status" value="1"/>
</dbReference>
<dbReference type="GO" id="GO:0140359">
    <property type="term" value="F:ABC-type transporter activity"/>
    <property type="evidence" value="ECO:0007669"/>
    <property type="project" value="InterPro"/>
</dbReference>
<dbReference type="PATRIC" id="fig|505345.8.peg.336"/>
<name>A0A1A7QB92_9PAST</name>
<dbReference type="EMBL" id="JTJS01000017">
    <property type="protein sequence ID" value="OBX11401.1"/>
    <property type="molecule type" value="Genomic_DNA"/>
</dbReference>
<sequence>MSSLHINQVSKTYPNGKKAISNANVEINSGEFVVFVGPSGCGKSTLLRMIAGLENISEGDILLEDTRINNVEPADRNIAMVFQNYALYPHMTVYNNLSYALINRKVSKEEIEKRVNTAAEMLQLTEYLNSKPHELSGGQRQRVAMGRAIVREPKLFLFDEPLSNLDAKLRNIMRMEIKALQRRLKTTSIYVTHDQVEAMTMADKIVIINAGQIEQIGTPDEIYNQPRNLFVATFMGSPAMNILQANIHGNQLFLSEDADINTNFHLEKYYSEHMYKQHNTYKRIFLGIRPESITLSNHPISAHPLQIPVWIEAVEDLGPHLIVHCLVGNQKMLVLSRNKEIRSESHAFAQFKHDALYLFDQSSELNITSQLL</sequence>
<feature type="domain" description="ABC transporter" evidence="9">
    <location>
        <begin position="4"/>
        <end position="235"/>
    </location>
</feature>
<dbReference type="PROSITE" id="PS00211">
    <property type="entry name" value="ABC_TRANSPORTER_1"/>
    <property type="match status" value="1"/>
</dbReference>
<evidence type="ECO:0000256" key="6">
    <source>
        <dbReference type="ARBA" id="ARBA00022840"/>
    </source>
</evidence>
<evidence type="ECO:0000256" key="8">
    <source>
        <dbReference type="ARBA" id="ARBA00023136"/>
    </source>
</evidence>
<dbReference type="Proteomes" id="UP000243168">
    <property type="component" value="Unassembled WGS sequence"/>
</dbReference>
<organism evidence="10 11">
    <name type="scientific">Gallibacterium genomosp. 3</name>
    <dbReference type="NCBI Taxonomy" id="505345"/>
    <lineage>
        <taxon>Bacteria</taxon>
        <taxon>Pseudomonadati</taxon>
        <taxon>Pseudomonadota</taxon>
        <taxon>Gammaproteobacteria</taxon>
        <taxon>Pasteurellales</taxon>
        <taxon>Pasteurellaceae</taxon>
        <taxon>Gallibacterium</taxon>
    </lineage>
</organism>
<dbReference type="Gene3D" id="2.40.50.100">
    <property type="match status" value="1"/>
</dbReference>
<dbReference type="InterPro" id="IPR047641">
    <property type="entry name" value="ABC_transpr_MalK/UgpC-like"/>
</dbReference>
<keyword evidence="3" id="KW-0997">Cell inner membrane</keyword>
<dbReference type="InterPro" id="IPR017871">
    <property type="entry name" value="ABC_transporter-like_CS"/>
</dbReference>
<dbReference type="InterPro" id="IPR040582">
    <property type="entry name" value="OB_MalK-like"/>
</dbReference>
<evidence type="ECO:0000313" key="11">
    <source>
        <dbReference type="Proteomes" id="UP000243168"/>
    </source>
</evidence>
<protein>
    <recommendedName>
        <fullName evidence="9">ABC transporter domain-containing protein</fullName>
    </recommendedName>
</protein>
<dbReference type="GO" id="GO:0001407">
    <property type="term" value="P:glycerophosphodiester transmembrane transport"/>
    <property type="evidence" value="ECO:0007669"/>
    <property type="project" value="TreeGrafter"/>
</dbReference>
<keyword evidence="6" id="KW-0067">ATP-binding</keyword>
<dbReference type="RefSeq" id="WP_065233802.1">
    <property type="nucleotide sequence ID" value="NZ_JTJS01000017.1"/>
</dbReference>
<evidence type="ECO:0000256" key="7">
    <source>
        <dbReference type="ARBA" id="ARBA00022967"/>
    </source>
</evidence>
<dbReference type="InterPro" id="IPR003593">
    <property type="entry name" value="AAA+_ATPase"/>
</dbReference>
<accession>A0A1A7QB92</accession>
<dbReference type="InterPro" id="IPR003439">
    <property type="entry name" value="ABC_transporter-like_ATP-bd"/>
</dbReference>
<comment type="caution">
    <text evidence="10">The sequence shown here is derived from an EMBL/GenBank/DDBJ whole genome shotgun (WGS) entry which is preliminary data.</text>
</comment>
<evidence type="ECO:0000256" key="2">
    <source>
        <dbReference type="ARBA" id="ARBA00022475"/>
    </source>
</evidence>
<keyword evidence="8" id="KW-0472">Membrane</keyword>
<dbReference type="CDD" id="cd03301">
    <property type="entry name" value="ABC_MalK_N"/>
    <property type="match status" value="1"/>
</dbReference>
<proteinExistence type="predicted"/>
<evidence type="ECO:0000313" key="10">
    <source>
        <dbReference type="EMBL" id="OBX11401.1"/>
    </source>
</evidence>
<reference evidence="10 11" key="1">
    <citation type="submission" date="2014-11" db="EMBL/GenBank/DDBJ databases">
        <title>Pan-genome of Gallibacterium spp.</title>
        <authorList>
            <person name="Kudirkiene E."/>
            <person name="Bojesen A.M."/>
        </authorList>
    </citation>
    <scope>NUCLEOTIDE SEQUENCE [LARGE SCALE GENOMIC DNA]</scope>
    <source>
        <strain evidence="10 11">F298</strain>
    </source>
</reference>
<dbReference type="SUPFAM" id="SSF52540">
    <property type="entry name" value="P-loop containing nucleoside triphosphate hydrolases"/>
    <property type="match status" value="1"/>
</dbReference>
<keyword evidence="5" id="KW-0547">Nucleotide-binding</keyword>
<dbReference type="InterPro" id="IPR012340">
    <property type="entry name" value="NA-bd_OB-fold"/>
</dbReference>
<dbReference type="PANTHER" id="PTHR43875">
    <property type="entry name" value="MALTODEXTRIN IMPORT ATP-BINDING PROTEIN MSMX"/>
    <property type="match status" value="1"/>
</dbReference>
<dbReference type="PANTHER" id="PTHR43875:SF12">
    <property type="entry name" value="SN-GLYCEROL-3-PHOSPHATE IMPORT ATP-BINDING PROTEIN UGPC"/>
    <property type="match status" value="1"/>
</dbReference>
<dbReference type="InterPro" id="IPR015855">
    <property type="entry name" value="ABC_transpr_MalK-like"/>
</dbReference>
<keyword evidence="2" id="KW-1003">Cell membrane</keyword>
<dbReference type="GO" id="GO:0005524">
    <property type="term" value="F:ATP binding"/>
    <property type="evidence" value="ECO:0007669"/>
    <property type="project" value="UniProtKB-KW"/>
</dbReference>
<dbReference type="NCBIfam" id="NF008653">
    <property type="entry name" value="PRK11650.1"/>
    <property type="match status" value="1"/>
</dbReference>
<dbReference type="FunFam" id="3.40.50.300:FF:000042">
    <property type="entry name" value="Maltose/maltodextrin ABC transporter, ATP-binding protein"/>
    <property type="match status" value="1"/>
</dbReference>
<dbReference type="SUPFAM" id="SSF50331">
    <property type="entry name" value="MOP-like"/>
    <property type="match status" value="1"/>
</dbReference>
<dbReference type="GO" id="GO:0015794">
    <property type="term" value="P:glycerol-3-phosphate transmembrane transport"/>
    <property type="evidence" value="ECO:0007669"/>
    <property type="project" value="TreeGrafter"/>
</dbReference>
<dbReference type="InterPro" id="IPR008995">
    <property type="entry name" value="Mo/tungstate-bd_C_term_dom"/>
</dbReference>
<keyword evidence="1" id="KW-0813">Transport</keyword>
<dbReference type="GO" id="GO:0055052">
    <property type="term" value="C:ATP-binding cassette (ABC) transporter complex, substrate-binding subunit-containing"/>
    <property type="evidence" value="ECO:0007669"/>
    <property type="project" value="TreeGrafter"/>
</dbReference>
<dbReference type="GO" id="GO:0008643">
    <property type="term" value="P:carbohydrate transport"/>
    <property type="evidence" value="ECO:0007669"/>
    <property type="project" value="InterPro"/>
</dbReference>
<evidence type="ECO:0000256" key="5">
    <source>
        <dbReference type="ARBA" id="ARBA00022741"/>
    </source>
</evidence>
<keyword evidence="4" id="KW-0762">Sugar transport</keyword>
<dbReference type="SMART" id="SM00382">
    <property type="entry name" value="AAA"/>
    <property type="match status" value="1"/>
</dbReference>
<gene>
    <name evidence="10" type="ORF">QV07_01615</name>
</gene>
<dbReference type="Pfam" id="PF17912">
    <property type="entry name" value="OB_MalK"/>
    <property type="match status" value="1"/>
</dbReference>
<evidence type="ECO:0000256" key="3">
    <source>
        <dbReference type="ARBA" id="ARBA00022519"/>
    </source>
</evidence>
<keyword evidence="7" id="KW-1278">Translocase</keyword>
<evidence type="ECO:0000259" key="9">
    <source>
        <dbReference type="PROSITE" id="PS50893"/>
    </source>
</evidence>
<dbReference type="Gene3D" id="3.40.50.300">
    <property type="entry name" value="P-loop containing nucleotide triphosphate hydrolases"/>
    <property type="match status" value="1"/>
</dbReference>
<dbReference type="InterPro" id="IPR027417">
    <property type="entry name" value="P-loop_NTPase"/>
</dbReference>
<dbReference type="Pfam" id="PF00005">
    <property type="entry name" value="ABC_tran"/>
    <property type="match status" value="1"/>
</dbReference>
<dbReference type="GO" id="GO:0016887">
    <property type="term" value="F:ATP hydrolysis activity"/>
    <property type="evidence" value="ECO:0007669"/>
    <property type="project" value="InterPro"/>
</dbReference>